<feature type="domain" description="CCHC-type" evidence="15">
    <location>
        <begin position="760"/>
        <end position="775"/>
    </location>
</feature>
<evidence type="ECO:0000256" key="6">
    <source>
        <dbReference type="ARBA" id="ARBA00022771"/>
    </source>
</evidence>
<dbReference type="CDD" id="cd04476">
    <property type="entry name" value="RPA1_DBD_C"/>
    <property type="match status" value="1"/>
</dbReference>
<evidence type="ECO:0000256" key="8">
    <source>
        <dbReference type="ARBA" id="ARBA00023125"/>
    </source>
</evidence>
<dbReference type="GO" id="GO:0003684">
    <property type="term" value="F:damaged DNA binding"/>
    <property type="evidence" value="ECO:0007669"/>
    <property type="project" value="TreeGrafter"/>
</dbReference>
<dbReference type="InterPro" id="IPR001878">
    <property type="entry name" value="Znf_CCHC"/>
</dbReference>
<feature type="compositionally biased region" description="Polar residues" evidence="14">
    <location>
        <begin position="170"/>
        <end position="213"/>
    </location>
</feature>
<dbReference type="FunFam" id="2.40.50.140:FF:000064">
    <property type="entry name" value="Replication protein A subunit"/>
    <property type="match status" value="1"/>
</dbReference>
<dbReference type="NCBIfam" id="TIGR00617">
    <property type="entry name" value="rpa1"/>
    <property type="match status" value="1"/>
</dbReference>
<dbReference type="SUPFAM" id="SSF50249">
    <property type="entry name" value="Nucleic acid-binding proteins"/>
    <property type="match status" value="4"/>
</dbReference>
<dbReference type="GO" id="GO:0005662">
    <property type="term" value="C:DNA replication factor A complex"/>
    <property type="evidence" value="ECO:0007669"/>
    <property type="project" value="TreeGrafter"/>
</dbReference>
<dbReference type="Proteomes" id="UP000245207">
    <property type="component" value="Unassembled WGS sequence"/>
</dbReference>
<dbReference type="Gene3D" id="4.10.60.10">
    <property type="entry name" value="Zinc finger, CCHC-type"/>
    <property type="match status" value="2"/>
</dbReference>
<comment type="subunit">
    <text evidence="13">Heterotrimer of RPA1, RPA2 and RPA3 (canonical replication protein A complex).</text>
</comment>
<reference evidence="16 17" key="1">
    <citation type="journal article" date="2018" name="Mol. Plant">
        <title>The genome of Artemisia annua provides insight into the evolution of Asteraceae family and artemisinin biosynthesis.</title>
        <authorList>
            <person name="Shen Q."/>
            <person name="Zhang L."/>
            <person name="Liao Z."/>
            <person name="Wang S."/>
            <person name="Yan T."/>
            <person name="Shi P."/>
            <person name="Liu M."/>
            <person name="Fu X."/>
            <person name="Pan Q."/>
            <person name="Wang Y."/>
            <person name="Lv Z."/>
            <person name="Lu X."/>
            <person name="Zhang F."/>
            <person name="Jiang W."/>
            <person name="Ma Y."/>
            <person name="Chen M."/>
            <person name="Hao X."/>
            <person name="Li L."/>
            <person name="Tang Y."/>
            <person name="Lv G."/>
            <person name="Zhou Y."/>
            <person name="Sun X."/>
            <person name="Brodelius P.E."/>
            <person name="Rose J.K.C."/>
            <person name="Tang K."/>
        </authorList>
    </citation>
    <scope>NUCLEOTIDE SEQUENCE [LARGE SCALE GENOMIC DNA]</scope>
    <source>
        <strain evidence="17">cv. Huhao1</strain>
        <tissue evidence="16">Leaf</tissue>
    </source>
</reference>
<proteinExistence type="inferred from homology"/>
<dbReference type="GO" id="GO:0006260">
    <property type="term" value="P:DNA replication"/>
    <property type="evidence" value="ECO:0007669"/>
    <property type="project" value="UniProtKB-KW"/>
</dbReference>
<feature type="domain" description="CCHC-type" evidence="15">
    <location>
        <begin position="809"/>
        <end position="824"/>
    </location>
</feature>
<dbReference type="GO" id="GO:0043047">
    <property type="term" value="F:single-stranded telomeric DNA binding"/>
    <property type="evidence" value="ECO:0007669"/>
    <property type="project" value="TreeGrafter"/>
</dbReference>
<dbReference type="Pfam" id="PF16900">
    <property type="entry name" value="REPA_OB_2"/>
    <property type="match status" value="1"/>
</dbReference>
<dbReference type="Pfam" id="PF04057">
    <property type="entry name" value="Rep-A_N"/>
    <property type="match status" value="1"/>
</dbReference>
<feature type="compositionally biased region" description="Polar residues" evidence="14">
    <location>
        <begin position="128"/>
        <end position="150"/>
    </location>
</feature>
<dbReference type="InterPro" id="IPR031657">
    <property type="entry name" value="REPA_OB_2"/>
</dbReference>
<dbReference type="PANTHER" id="PTHR23273:SF4">
    <property type="entry name" value="REPLICATION PROTEIN A OB DOMAIN-CONTAINING PROTEIN"/>
    <property type="match status" value="1"/>
</dbReference>
<evidence type="ECO:0000256" key="1">
    <source>
        <dbReference type="ARBA" id="ARBA00004123"/>
    </source>
</evidence>
<name>A0A2U1PSD8_ARTAN</name>
<keyword evidence="3 13" id="KW-0235">DNA replication</keyword>
<keyword evidence="6 12" id="KW-0863">Zinc-finger</keyword>
<dbReference type="InterPro" id="IPR004591">
    <property type="entry name" value="Rfa1"/>
</dbReference>
<evidence type="ECO:0000256" key="11">
    <source>
        <dbReference type="ARBA" id="ARBA00023242"/>
    </source>
</evidence>
<dbReference type="PANTHER" id="PTHR23273">
    <property type="entry name" value="REPLICATION FACTOR A 1, RFA1"/>
    <property type="match status" value="1"/>
</dbReference>
<dbReference type="FunFam" id="2.40.50.140:FF:000041">
    <property type="entry name" value="Replication protein A subunit"/>
    <property type="match status" value="1"/>
</dbReference>
<dbReference type="InterPro" id="IPR047192">
    <property type="entry name" value="Euk_RPA1_DBD_C"/>
</dbReference>
<evidence type="ECO:0000256" key="10">
    <source>
        <dbReference type="ARBA" id="ARBA00023204"/>
    </source>
</evidence>
<dbReference type="InterPro" id="IPR036875">
    <property type="entry name" value="Znf_CCHC_sf"/>
</dbReference>
<evidence type="ECO:0000313" key="16">
    <source>
        <dbReference type="EMBL" id="PWA88627.1"/>
    </source>
</evidence>
<comment type="subcellular location">
    <subcellularLocation>
        <location evidence="1 13">Nucleus</location>
    </subcellularLocation>
</comment>
<dbReference type="InterPro" id="IPR007199">
    <property type="entry name" value="Rep_factor-A_N"/>
</dbReference>
<evidence type="ECO:0000256" key="12">
    <source>
        <dbReference type="PROSITE-ProRule" id="PRU00047"/>
    </source>
</evidence>
<evidence type="ECO:0000259" key="15">
    <source>
        <dbReference type="PROSITE" id="PS50158"/>
    </source>
</evidence>
<gene>
    <name evidence="16" type="ORF">CTI12_AA118630</name>
</gene>
<evidence type="ECO:0000256" key="4">
    <source>
        <dbReference type="ARBA" id="ARBA00022723"/>
    </source>
</evidence>
<dbReference type="SUPFAM" id="SSF57756">
    <property type="entry name" value="Retrovirus zinc finger-like domains"/>
    <property type="match status" value="2"/>
</dbReference>
<organism evidence="16 17">
    <name type="scientific">Artemisia annua</name>
    <name type="common">Sweet wormwood</name>
    <dbReference type="NCBI Taxonomy" id="35608"/>
    <lineage>
        <taxon>Eukaryota</taxon>
        <taxon>Viridiplantae</taxon>
        <taxon>Streptophyta</taxon>
        <taxon>Embryophyta</taxon>
        <taxon>Tracheophyta</taxon>
        <taxon>Spermatophyta</taxon>
        <taxon>Magnoliopsida</taxon>
        <taxon>eudicotyledons</taxon>
        <taxon>Gunneridae</taxon>
        <taxon>Pentapetalae</taxon>
        <taxon>asterids</taxon>
        <taxon>campanulids</taxon>
        <taxon>Asterales</taxon>
        <taxon>Asteraceae</taxon>
        <taxon>Asteroideae</taxon>
        <taxon>Anthemideae</taxon>
        <taxon>Artemisiinae</taxon>
        <taxon>Artemisia</taxon>
    </lineage>
</organism>
<dbReference type="InterPro" id="IPR012340">
    <property type="entry name" value="NA-bd_OB-fold"/>
</dbReference>
<dbReference type="InterPro" id="IPR004365">
    <property type="entry name" value="NA-bd_OB_tRNA"/>
</dbReference>
<keyword evidence="5" id="KW-0227">DNA damage</keyword>
<dbReference type="OrthoDB" id="1751331at2759"/>
<comment type="similarity">
    <text evidence="2 13">Belongs to the replication factor A protein 1 family.</text>
</comment>
<evidence type="ECO:0000256" key="5">
    <source>
        <dbReference type="ARBA" id="ARBA00022763"/>
    </source>
</evidence>
<keyword evidence="11 13" id="KW-0539">Nucleus</keyword>
<dbReference type="CDD" id="cd04475">
    <property type="entry name" value="RPA1_DBD_B"/>
    <property type="match status" value="1"/>
</dbReference>
<dbReference type="STRING" id="35608.A0A2U1PSD8"/>
<evidence type="ECO:0000256" key="3">
    <source>
        <dbReference type="ARBA" id="ARBA00022705"/>
    </source>
</evidence>
<dbReference type="Gene3D" id="2.40.50.140">
    <property type="entry name" value="Nucleic acid-binding proteins"/>
    <property type="match status" value="4"/>
</dbReference>
<dbReference type="CDD" id="cd04474">
    <property type="entry name" value="RPA1_DBD_A"/>
    <property type="match status" value="1"/>
</dbReference>
<evidence type="ECO:0000256" key="14">
    <source>
        <dbReference type="SAM" id="MobiDB-lite"/>
    </source>
</evidence>
<evidence type="ECO:0000256" key="2">
    <source>
        <dbReference type="ARBA" id="ARBA00005690"/>
    </source>
</evidence>
<evidence type="ECO:0000256" key="9">
    <source>
        <dbReference type="ARBA" id="ARBA00023172"/>
    </source>
</evidence>
<dbReference type="Pfam" id="PF01336">
    <property type="entry name" value="tRNA_anti-codon"/>
    <property type="match status" value="1"/>
</dbReference>
<dbReference type="PROSITE" id="PS50158">
    <property type="entry name" value="ZF_CCHC"/>
    <property type="match status" value="2"/>
</dbReference>
<dbReference type="GO" id="GO:0007004">
    <property type="term" value="P:telomere maintenance via telomerase"/>
    <property type="evidence" value="ECO:0007669"/>
    <property type="project" value="TreeGrafter"/>
</dbReference>
<dbReference type="GO" id="GO:0006289">
    <property type="term" value="P:nucleotide-excision repair"/>
    <property type="evidence" value="ECO:0007669"/>
    <property type="project" value="TreeGrafter"/>
</dbReference>
<dbReference type="Pfam" id="PF00098">
    <property type="entry name" value="zf-CCHC"/>
    <property type="match status" value="2"/>
</dbReference>
<dbReference type="AlphaFoldDB" id="A0A2U1PSD8"/>
<dbReference type="FunFam" id="2.40.50.140:FF:000090">
    <property type="entry name" value="Replication protein A subunit"/>
    <property type="match status" value="1"/>
</dbReference>
<dbReference type="GO" id="GO:0000724">
    <property type="term" value="P:double-strand break repair via homologous recombination"/>
    <property type="evidence" value="ECO:0007669"/>
    <property type="project" value="TreeGrafter"/>
</dbReference>
<accession>A0A2U1PSD8</accession>
<dbReference type="CDD" id="cd04477">
    <property type="entry name" value="RPA1N"/>
    <property type="match status" value="1"/>
</dbReference>
<comment type="function">
    <text evidence="13">Component of the replication protein A complex (RPA) required for DNA recombination, repair and replication. The activity of RPA is mediated by single-stranded DNA binding and protein interactions. Probably involved in repair of double-strand DNA breaks (DSBs) induced by genotoxic stresses.</text>
</comment>
<feature type="region of interest" description="Disordered" evidence="14">
    <location>
        <begin position="120"/>
        <end position="213"/>
    </location>
</feature>
<keyword evidence="7 13" id="KW-0862">Zinc</keyword>
<keyword evidence="9" id="KW-0233">DNA recombination</keyword>
<keyword evidence="8 13" id="KW-0238">DNA-binding</keyword>
<dbReference type="Pfam" id="PF08646">
    <property type="entry name" value="Rep_fac-A_C"/>
    <property type="match status" value="1"/>
</dbReference>
<keyword evidence="4 13" id="KW-0479">Metal-binding</keyword>
<dbReference type="FunFam" id="2.40.50.140:FF:000117">
    <property type="entry name" value="Replication protein A subunit"/>
    <property type="match status" value="1"/>
</dbReference>
<dbReference type="SMART" id="SM00343">
    <property type="entry name" value="ZnF_C2HC"/>
    <property type="match status" value="2"/>
</dbReference>
<dbReference type="InterPro" id="IPR013955">
    <property type="entry name" value="Rep_factor-A_C"/>
</dbReference>
<evidence type="ECO:0000256" key="13">
    <source>
        <dbReference type="RuleBase" id="RU364130"/>
    </source>
</evidence>
<evidence type="ECO:0000313" key="17">
    <source>
        <dbReference type="Proteomes" id="UP000245207"/>
    </source>
</evidence>
<keyword evidence="17" id="KW-1185">Reference proteome</keyword>
<evidence type="ECO:0000256" key="7">
    <source>
        <dbReference type="ARBA" id="ARBA00022833"/>
    </source>
</evidence>
<dbReference type="GO" id="GO:0008270">
    <property type="term" value="F:zinc ion binding"/>
    <property type="evidence" value="ECO:0007669"/>
    <property type="project" value="UniProtKB-KW"/>
</dbReference>
<keyword evidence="10" id="KW-0234">DNA repair</keyword>
<sequence length="826" mass="90487">MSINLTQGSIPQISNTDTKSNEFKPIVQVYDVRLVQSPAGGGGENNNKERYRVLLSDGVWHQQGMLATQQNELVRNNQLRKGSIVLLTDFVCNMIRDRVIIIIINLNVVLSDHDIIGDPKPYPPKSAESMQSSLNQPPATVTDTRNSTEGSFVGSVTRPNFNVGPPVQAPQHQPSVGPNSYGNSFNNTSGPGQHNSTRPTFLNPHQQPPANNRMQPIPPMYSNRGPMAKNEAPPKILPIVALNPYQGRWTIKARVTAKGELRRYNNAKGDGKVFSFDLLDAHGGEIKVTCFNAVVDNFYDLIEVGKVYYVSRGSIKPALKAFNHLKNDYEITLDQTSTVQACDDDTSIPGQQFSFRNLSDIEGMDNNAVLDVIGIVTSIEPTTSITKKTGGEVLKRVLKIKDMSGRIIMLTIWGNFCNAEGQTLQNMLDSGEFPVLAVKCAKVNEFNGKTIGTIHSSQLLIQPDFPEARKLKEWFDTVGKDAPSVSLSREFAPQTNSIKTISQIKDEKLGTSEKPDWITVNATIWHVKPDTFCYTACPNTVGDRKCGKKVVNDGDGKWRCDKCDQTFDECEYRYMLQVHIQDHTGMIWSTAFQEAGEEILNHSAKDLYFMKYEDQDEDRFAEIFRNVYFNEYSLTLKVKEETYNDIPSVKSTISKAEKIKFSTNTKNLLRLLEKTTKTENPSLISQNTGLGQQVGTMGQYGGSGGMFNGNAAKIEDPGSVSANYGSGPQVGTAGQYGGSGGRFNSGVGSVGGISGANGECFKCHQPGHWAQDCPSANPGNFSSNFGTVGQYGNSGVASRGGNSGANGECFKCHQPGHWARDCPSGN</sequence>
<protein>
    <recommendedName>
        <fullName evidence="13">Replication protein A subunit</fullName>
    </recommendedName>
</protein>
<dbReference type="EMBL" id="PKPP01000794">
    <property type="protein sequence ID" value="PWA88627.1"/>
    <property type="molecule type" value="Genomic_DNA"/>
</dbReference>
<dbReference type="GO" id="GO:0007140">
    <property type="term" value="P:male meiotic nuclear division"/>
    <property type="evidence" value="ECO:0007669"/>
    <property type="project" value="UniProtKB-ARBA"/>
</dbReference>
<comment type="caution">
    <text evidence="16">The sequence shown here is derived from an EMBL/GenBank/DDBJ whole genome shotgun (WGS) entry which is preliminary data.</text>
</comment>